<dbReference type="Pfam" id="PF13481">
    <property type="entry name" value="AAA_25"/>
    <property type="match status" value="1"/>
</dbReference>
<dbReference type="InterPro" id="IPR027417">
    <property type="entry name" value="P-loop_NTPase"/>
</dbReference>
<dbReference type="AlphaFoldDB" id="X1N284"/>
<dbReference type="Gene3D" id="3.40.50.300">
    <property type="entry name" value="P-loop containing nucleotide triphosphate hydrolases"/>
    <property type="match status" value="1"/>
</dbReference>
<proteinExistence type="predicted"/>
<sequence>MKLLGLQRGPTDYVPHLYSTGKLHKIRFPQVPYLIHNWLPRGGRIMLHGRQEQLKSWLATTLANCLAKGEPFMDYECEKSRVVYVQLDMTPQTQHERIQLAEGHLEHNNLRWVLGSLPHSIELVKLKDEWVQEVREFKPDLVIWDSLRRM</sequence>
<name>X1N284_9ZZZZ</name>
<evidence type="ECO:0008006" key="2">
    <source>
        <dbReference type="Google" id="ProtNLM"/>
    </source>
</evidence>
<reference evidence="1" key="1">
    <citation type="journal article" date="2014" name="Front. Microbiol.">
        <title>High frequency of phylogenetically diverse reductive dehalogenase-homologous genes in deep subseafloor sedimentary metagenomes.</title>
        <authorList>
            <person name="Kawai M."/>
            <person name="Futagami T."/>
            <person name="Toyoda A."/>
            <person name="Takaki Y."/>
            <person name="Nishi S."/>
            <person name="Hori S."/>
            <person name="Arai W."/>
            <person name="Tsubouchi T."/>
            <person name="Morono Y."/>
            <person name="Uchiyama I."/>
            <person name="Ito T."/>
            <person name="Fujiyama A."/>
            <person name="Inagaki F."/>
            <person name="Takami H."/>
        </authorList>
    </citation>
    <scope>NUCLEOTIDE SEQUENCE</scope>
    <source>
        <strain evidence="1">Expedition CK06-06</strain>
    </source>
</reference>
<organism evidence="1">
    <name type="scientific">marine sediment metagenome</name>
    <dbReference type="NCBI Taxonomy" id="412755"/>
    <lineage>
        <taxon>unclassified sequences</taxon>
        <taxon>metagenomes</taxon>
        <taxon>ecological metagenomes</taxon>
    </lineage>
</organism>
<protein>
    <recommendedName>
        <fullName evidence="2">SF4 helicase domain-containing protein</fullName>
    </recommendedName>
</protein>
<gene>
    <name evidence="1" type="ORF">S06H3_49753</name>
</gene>
<evidence type="ECO:0000313" key="1">
    <source>
        <dbReference type="EMBL" id="GAI37693.1"/>
    </source>
</evidence>
<dbReference type="SUPFAM" id="SSF52540">
    <property type="entry name" value="P-loop containing nucleoside triphosphate hydrolases"/>
    <property type="match status" value="1"/>
</dbReference>
<dbReference type="EMBL" id="BARV01031441">
    <property type="protein sequence ID" value="GAI37693.1"/>
    <property type="molecule type" value="Genomic_DNA"/>
</dbReference>
<accession>X1N284</accession>
<comment type="caution">
    <text evidence="1">The sequence shown here is derived from an EMBL/GenBank/DDBJ whole genome shotgun (WGS) entry which is preliminary data.</text>
</comment>
<feature type="non-terminal residue" evidence="1">
    <location>
        <position position="150"/>
    </location>
</feature>